<evidence type="ECO:0000313" key="2">
    <source>
        <dbReference type="Proteomes" id="UP000270094"/>
    </source>
</evidence>
<sequence>MWIEPPSDSLSQTVELLVWPTVGHPGAGNVELFLSLEDRAGAQNSAVLAVRHPVSPQRHDEAADLMEETFL</sequence>
<accession>A0A3P7IDF9</accession>
<evidence type="ECO:0000313" key="1">
    <source>
        <dbReference type="EMBL" id="VDM65883.1"/>
    </source>
</evidence>
<protein>
    <submittedName>
        <fullName evidence="1">Uncharacterized protein</fullName>
    </submittedName>
</protein>
<dbReference type="Proteomes" id="UP000270094">
    <property type="component" value="Unassembled WGS sequence"/>
</dbReference>
<name>A0A3P7IDF9_STRVU</name>
<dbReference type="EMBL" id="UYYB01001597">
    <property type="protein sequence ID" value="VDM65883.1"/>
    <property type="molecule type" value="Genomic_DNA"/>
</dbReference>
<dbReference type="AlphaFoldDB" id="A0A3P7IDF9"/>
<gene>
    <name evidence="1" type="ORF">SVUK_LOCUS881</name>
</gene>
<keyword evidence="2" id="KW-1185">Reference proteome</keyword>
<organism evidence="1 2">
    <name type="scientific">Strongylus vulgaris</name>
    <name type="common">Blood worm</name>
    <dbReference type="NCBI Taxonomy" id="40348"/>
    <lineage>
        <taxon>Eukaryota</taxon>
        <taxon>Metazoa</taxon>
        <taxon>Ecdysozoa</taxon>
        <taxon>Nematoda</taxon>
        <taxon>Chromadorea</taxon>
        <taxon>Rhabditida</taxon>
        <taxon>Rhabditina</taxon>
        <taxon>Rhabditomorpha</taxon>
        <taxon>Strongyloidea</taxon>
        <taxon>Strongylidae</taxon>
        <taxon>Strongylus</taxon>
    </lineage>
</organism>
<reference evidence="1 2" key="1">
    <citation type="submission" date="2018-11" db="EMBL/GenBank/DDBJ databases">
        <authorList>
            <consortium name="Pathogen Informatics"/>
        </authorList>
    </citation>
    <scope>NUCLEOTIDE SEQUENCE [LARGE SCALE GENOMIC DNA]</scope>
</reference>
<proteinExistence type="predicted"/>